<dbReference type="GO" id="GO:0003964">
    <property type="term" value="F:RNA-directed DNA polymerase activity"/>
    <property type="evidence" value="ECO:0007669"/>
    <property type="project" value="UniProtKB-KW"/>
</dbReference>
<comment type="caution">
    <text evidence="2">The sequence shown here is derived from an EMBL/GenBank/DDBJ whole genome shotgun (WGS) entry which is preliminary data.</text>
</comment>
<reference evidence="2" key="2">
    <citation type="submission" date="2022-01" db="EMBL/GenBank/DDBJ databases">
        <authorList>
            <person name="Yamashiro T."/>
            <person name="Shiraishi A."/>
            <person name="Satake H."/>
            <person name="Nakayama K."/>
        </authorList>
    </citation>
    <scope>NUCLEOTIDE SEQUENCE</scope>
</reference>
<keyword evidence="2" id="KW-0808">Transferase</keyword>
<dbReference type="PANTHER" id="PTHR34072">
    <property type="entry name" value="ENZYMATIC POLYPROTEIN-RELATED"/>
    <property type="match status" value="1"/>
</dbReference>
<gene>
    <name evidence="2" type="ORF">Tco_0842882</name>
</gene>
<organism evidence="2 3">
    <name type="scientific">Tanacetum coccineum</name>
    <dbReference type="NCBI Taxonomy" id="301880"/>
    <lineage>
        <taxon>Eukaryota</taxon>
        <taxon>Viridiplantae</taxon>
        <taxon>Streptophyta</taxon>
        <taxon>Embryophyta</taxon>
        <taxon>Tracheophyta</taxon>
        <taxon>Spermatophyta</taxon>
        <taxon>Magnoliopsida</taxon>
        <taxon>eudicotyledons</taxon>
        <taxon>Gunneridae</taxon>
        <taxon>Pentapetalae</taxon>
        <taxon>asterids</taxon>
        <taxon>campanulids</taxon>
        <taxon>Asterales</taxon>
        <taxon>Asteraceae</taxon>
        <taxon>Asteroideae</taxon>
        <taxon>Anthemideae</taxon>
        <taxon>Anthemidinae</taxon>
        <taxon>Tanacetum</taxon>
    </lineage>
</organism>
<dbReference type="InterPro" id="IPR043502">
    <property type="entry name" value="DNA/RNA_pol_sf"/>
</dbReference>
<evidence type="ECO:0000259" key="1">
    <source>
        <dbReference type="Pfam" id="PF17919"/>
    </source>
</evidence>
<reference evidence="2" key="1">
    <citation type="journal article" date="2022" name="Int. J. Mol. Sci.">
        <title>Draft Genome of Tanacetum Coccineum: Genomic Comparison of Closely Related Tanacetum-Family Plants.</title>
        <authorList>
            <person name="Yamashiro T."/>
            <person name="Shiraishi A."/>
            <person name="Nakayama K."/>
            <person name="Satake H."/>
        </authorList>
    </citation>
    <scope>NUCLEOTIDE SEQUENCE</scope>
</reference>
<proteinExistence type="predicted"/>
<keyword evidence="2" id="KW-0695">RNA-directed DNA polymerase</keyword>
<dbReference type="Pfam" id="PF17919">
    <property type="entry name" value="RT_RNaseH_2"/>
    <property type="match status" value="1"/>
</dbReference>
<protein>
    <submittedName>
        <fullName evidence="2">Reverse transcriptase domain-containing protein</fullName>
    </submittedName>
</protein>
<keyword evidence="2" id="KW-0548">Nucleotidyltransferase</keyword>
<evidence type="ECO:0000313" key="2">
    <source>
        <dbReference type="EMBL" id="GJT08420.1"/>
    </source>
</evidence>
<dbReference type="SUPFAM" id="SSF56672">
    <property type="entry name" value="DNA/RNA polymerases"/>
    <property type="match status" value="1"/>
</dbReference>
<evidence type="ECO:0000313" key="3">
    <source>
        <dbReference type="Proteomes" id="UP001151760"/>
    </source>
</evidence>
<name>A0ABQ5B0H5_9ASTR</name>
<dbReference type="InterPro" id="IPR041577">
    <property type="entry name" value="RT_RNaseH_2"/>
</dbReference>
<dbReference type="PANTHER" id="PTHR34072:SF52">
    <property type="entry name" value="RIBONUCLEASE H"/>
    <property type="match status" value="1"/>
</dbReference>
<dbReference type="EMBL" id="BQNB010012829">
    <property type="protein sequence ID" value="GJT08420.1"/>
    <property type="molecule type" value="Genomic_DNA"/>
</dbReference>
<accession>A0ABQ5B0H5</accession>
<keyword evidence="3" id="KW-1185">Reference proteome</keyword>
<feature type="domain" description="Reverse transcriptase/retrotransposon-derived protein RNase H-like" evidence="1">
    <location>
        <begin position="117"/>
        <end position="166"/>
    </location>
</feature>
<dbReference type="Proteomes" id="UP001151760">
    <property type="component" value="Unassembled WGS sequence"/>
</dbReference>
<sequence length="201" mass="22725">MVVDFKPDPRVPLILGRSFLKTSRALIDVYEGEITLRVGKDAITFNLNQTSRYTANYNHMTANRIDVIELASEEYLQEVLGFSDSVAYGIEVDRAKVEVIAKLPHPTTVKETPFFFSKECIESFNILKRKLNEAPILIAPDWDLPFELMCDAIDFAIGAVLGSVSRLQEGTNIYSWQSITYQNGLKQKRSPPMMPELFAIS</sequence>